<dbReference type="AlphaFoldDB" id="A0A2P8DCK5"/>
<name>A0A2P8DCK5_9BACT</name>
<accession>A0A2P8DCK5</accession>
<evidence type="ECO:0000313" key="4">
    <source>
        <dbReference type="Proteomes" id="UP000240572"/>
    </source>
</evidence>
<organism evidence="3 4">
    <name type="scientific">Taibaiella chishuiensis</name>
    <dbReference type="NCBI Taxonomy" id="1434707"/>
    <lineage>
        <taxon>Bacteria</taxon>
        <taxon>Pseudomonadati</taxon>
        <taxon>Bacteroidota</taxon>
        <taxon>Chitinophagia</taxon>
        <taxon>Chitinophagales</taxon>
        <taxon>Chitinophagaceae</taxon>
        <taxon>Taibaiella</taxon>
    </lineage>
</organism>
<gene>
    <name evidence="3" type="ORF">B0I18_1011121</name>
</gene>
<comment type="caution">
    <text evidence="3">The sequence shown here is derived from an EMBL/GenBank/DDBJ whole genome shotgun (WGS) entry which is preliminary data.</text>
</comment>
<reference evidence="3 4" key="1">
    <citation type="submission" date="2018-03" db="EMBL/GenBank/DDBJ databases">
        <title>Genomic Encyclopedia of Type Strains, Phase III (KMG-III): the genomes of soil and plant-associated and newly described type strains.</title>
        <authorList>
            <person name="Whitman W."/>
        </authorList>
    </citation>
    <scope>NUCLEOTIDE SEQUENCE [LARGE SCALE GENOMIC DNA]</scope>
    <source>
        <strain evidence="3 4">CGMCC 1.12700</strain>
    </source>
</reference>
<feature type="compositionally biased region" description="Low complexity" evidence="1">
    <location>
        <begin position="50"/>
        <end position="62"/>
    </location>
</feature>
<sequence>MSHAVQPEKTNIPSSAAFWTVLIFVGLVIGGVNFVKAMGGDDAHGGGHGAPTEHAAPAAGHGAHSEAHEAPAAHNEAHGTEAEGKGHEATATEHTEAGHAAPESTPAKEEAHH</sequence>
<keyword evidence="2" id="KW-0472">Membrane</keyword>
<keyword evidence="2" id="KW-0812">Transmembrane</keyword>
<dbReference type="EMBL" id="PYGD01000001">
    <property type="protein sequence ID" value="PSK94958.1"/>
    <property type="molecule type" value="Genomic_DNA"/>
</dbReference>
<protein>
    <submittedName>
        <fullName evidence="3">Uncharacterized protein</fullName>
    </submittedName>
</protein>
<keyword evidence="4" id="KW-1185">Reference proteome</keyword>
<evidence type="ECO:0000256" key="1">
    <source>
        <dbReference type="SAM" id="MobiDB-lite"/>
    </source>
</evidence>
<proteinExistence type="predicted"/>
<feature type="region of interest" description="Disordered" evidence="1">
    <location>
        <begin position="36"/>
        <end position="113"/>
    </location>
</feature>
<evidence type="ECO:0000313" key="3">
    <source>
        <dbReference type="EMBL" id="PSK94958.1"/>
    </source>
</evidence>
<dbReference type="Proteomes" id="UP000240572">
    <property type="component" value="Unassembled WGS sequence"/>
</dbReference>
<dbReference type="RefSeq" id="WP_106521636.1">
    <property type="nucleotide sequence ID" value="NZ_PYGD01000001.1"/>
</dbReference>
<evidence type="ECO:0000256" key="2">
    <source>
        <dbReference type="SAM" id="Phobius"/>
    </source>
</evidence>
<feature type="transmembrane region" description="Helical" evidence="2">
    <location>
        <begin position="16"/>
        <end position="35"/>
    </location>
</feature>
<keyword evidence="2" id="KW-1133">Transmembrane helix</keyword>
<feature type="compositionally biased region" description="Basic and acidic residues" evidence="1">
    <location>
        <begin position="63"/>
        <end position="97"/>
    </location>
</feature>